<organism evidence="4 5">
    <name type="scientific">Dactylosporangium sucinum</name>
    <dbReference type="NCBI Taxonomy" id="1424081"/>
    <lineage>
        <taxon>Bacteria</taxon>
        <taxon>Bacillati</taxon>
        <taxon>Actinomycetota</taxon>
        <taxon>Actinomycetes</taxon>
        <taxon>Micromonosporales</taxon>
        <taxon>Micromonosporaceae</taxon>
        <taxon>Dactylosporangium</taxon>
    </lineage>
</organism>
<dbReference type="EMBL" id="BMPI01000065">
    <property type="protein sequence ID" value="GGM72881.1"/>
    <property type="molecule type" value="Genomic_DNA"/>
</dbReference>
<evidence type="ECO:0000313" key="5">
    <source>
        <dbReference type="Proteomes" id="UP000642070"/>
    </source>
</evidence>
<protein>
    <submittedName>
        <fullName evidence="4">Uncharacterized protein</fullName>
    </submittedName>
</protein>
<gene>
    <name evidence="4" type="ORF">GCM10007977_088180</name>
</gene>
<evidence type="ECO:0000256" key="3">
    <source>
        <dbReference type="SAM" id="Phobius"/>
    </source>
</evidence>
<comment type="caution">
    <text evidence="4">The sequence shown here is derived from an EMBL/GenBank/DDBJ whole genome shotgun (WGS) entry which is preliminary data.</text>
</comment>
<keyword evidence="3" id="KW-0472">Membrane</keyword>
<dbReference type="Pfam" id="PF05977">
    <property type="entry name" value="MFS_3"/>
    <property type="match status" value="1"/>
</dbReference>
<dbReference type="AlphaFoldDB" id="A0A917UAM0"/>
<evidence type="ECO:0000313" key="4">
    <source>
        <dbReference type="EMBL" id="GGM72881.1"/>
    </source>
</evidence>
<proteinExistence type="predicted"/>
<keyword evidence="3" id="KW-0812">Transmembrane</keyword>
<keyword evidence="2" id="KW-1003">Cell membrane</keyword>
<reference evidence="4" key="1">
    <citation type="journal article" date="2014" name="Int. J. Syst. Evol. Microbiol.">
        <title>Complete genome sequence of Corynebacterium casei LMG S-19264T (=DSM 44701T), isolated from a smear-ripened cheese.</title>
        <authorList>
            <consortium name="US DOE Joint Genome Institute (JGI-PGF)"/>
            <person name="Walter F."/>
            <person name="Albersmeier A."/>
            <person name="Kalinowski J."/>
            <person name="Ruckert C."/>
        </authorList>
    </citation>
    <scope>NUCLEOTIDE SEQUENCE</scope>
    <source>
        <strain evidence="4">JCM 19831</strain>
    </source>
</reference>
<feature type="transmembrane region" description="Helical" evidence="3">
    <location>
        <begin position="18"/>
        <end position="36"/>
    </location>
</feature>
<keyword evidence="1" id="KW-0813">Transport</keyword>
<sequence>MQTVGAQWLLVSIPGADILVALVQTATTLPVLLLALPAGRSPISSTAAT</sequence>
<dbReference type="InterPro" id="IPR010290">
    <property type="entry name" value="TM_effector"/>
</dbReference>
<dbReference type="Proteomes" id="UP000642070">
    <property type="component" value="Unassembled WGS sequence"/>
</dbReference>
<evidence type="ECO:0000256" key="1">
    <source>
        <dbReference type="ARBA" id="ARBA00022448"/>
    </source>
</evidence>
<name>A0A917UAM0_9ACTN</name>
<evidence type="ECO:0000256" key="2">
    <source>
        <dbReference type="ARBA" id="ARBA00022475"/>
    </source>
</evidence>
<accession>A0A917UAM0</accession>
<keyword evidence="5" id="KW-1185">Reference proteome</keyword>
<keyword evidence="3" id="KW-1133">Transmembrane helix</keyword>
<reference evidence="4" key="2">
    <citation type="submission" date="2020-09" db="EMBL/GenBank/DDBJ databases">
        <authorList>
            <person name="Sun Q."/>
            <person name="Ohkuma M."/>
        </authorList>
    </citation>
    <scope>NUCLEOTIDE SEQUENCE</scope>
    <source>
        <strain evidence="4">JCM 19831</strain>
    </source>
</reference>